<dbReference type="Pfam" id="PF07002">
    <property type="entry name" value="Copine"/>
    <property type="match status" value="1"/>
</dbReference>
<dbReference type="GO" id="GO:0071277">
    <property type="term" value="P:cellular response to calcium ion"/>
    <property type="evidence" value="ECO:0007669"/>
    <property type="project" value="TreeGrafter"/>
</dbReference>
<dbReference type="PANTHER" id="PTHR10857">
    <property type="entry name" value="COPINE"/>
    <property type="match status" value="1"/>
</dbReference>
<dbReference type="FunFam" id="2.60.40.150:FF:000042">
    <property type="entry name" value="Copine 3"/>
    <property type="match status" value="1"/>
</dbReference>
<feature type="domain" description="C2" evidence="20">
    <location>
        <begin position="152"/>
        <end position="281"/>
    </location>
</feature>
<evidence type="ECO:0000313" key="22">
    <source>
        <dbReference type="EMBL" id="TKR60694.1"/>
    </source>
</evidence>
<feature type="compositionally biased region" description="Pro residues" evidence="19">
    <location>
        <begin position="724"/>
        <end position="751"/>
    </location>
</feature>
<keyword evidence="14" id="KW-0539">Nucleus</keyword>
<dbReference type="GO" id="GO:0005925">
    <property type="term" value="C:focal adhesion"/>
    <property type="evidence" value="ECO:0007669"/>
    <property type="project" value="UniProtKB-SubCell"/>
</dbReference>
<evidence type="ECO:0000256" key="11">
    <source>
        <dbReference type="ARBA" id="ARBA00022837"/>
    </source>
</evidence>
<dbReference type="Gene3D" id="2.60.40.150">
    <property type="entry name" value="C2 domain"/>
    <property type="match status" value="2"/>
</dbReference>
<dbReference type="InterPro" id="IPR000008">
    <property type="entry name" value="C2_dom"/>
</dbReference>
<dbReference type="PROSITE" id="PS50004">
    <property type="entry name" value="C2"/>
    <property type="match status" value="2"/>
</dbReference>
<keyword evidence="6" id="KW-1003">Cell membrane</keyword>
<evidence type="ECO:0000256" key="7">
    <source>
        <dbReference type="ARBA" id="ARBA00022490"/>
    </source>
</evidence>
<feature type="domain" description="VWFA" evidence="21">
    <location>
        <begin position="461"/>
        <end position="681"/>
    </location>
</feature>
<gene>
    <name evidence="22" type="ORF">L596_027900</name>
</gene>
<keyword evidence="8" id="KW-0597">Phosphoprotein</keyword>
<evidence type="ECO:0000313" key="23">
    <source>
        <dbReference type="Proteomes" id="UP000298663"/>
    </source>
</evidence>
<keyword evidence="11" id="KW-0106">Calcium</keyword>
<keyword evidence="13" id="KW-0472">Membrane</keyword>
<dbReference type="SUPFAM" id="SSF49562">
    <property type="entry name" value="C2 domain (Calcium/lipid-binding domain, CaLB)"/>
    <property type="match status" value="2"/>
</dbReference>
<evidence type="ECO:0000256" key="10">
    <source>
        <dbReference type="ARBA" id="ARBA00022737"/>
    </source>
</evidence>
<comment type="subunit">
    <text evidence="16">Monomer. Interacts with ERBB2 (preferentially with the tyrosine phosphorylated form); this interaction occurs at the cell membrane and is increased in a growth factor heregulin-dependent manner. Interacts with SHC1; this interaction may mediate the binding of CPNE3 with ERBB2. Interacts with RACK1.</text>
</comment>
<evidence type="ECO:0000256" key="2">
    <source>
        <dbReference type="ARBA" id="ARBA00004236"/>
    </source>
</evidence>
<evidence type="ECO:0000256" key="5">
    <source>
        <dbReference type="ARBA" id="ARBA00009048"/>
    </source>
</evidence>
<comment type="similarity">
    <text evidence="5">Belongs to the copine family.</text>
</comment>
<keyword evidence="10" id="KW-0677">Repeat</keyword>
<comment type="subcellular location">
    <subcellularLocation>
        <location evidence="3">Cell junction</location>
        <location evidence="3">Focal adhesion</location>
    </subcellularLocation>
    <subcellularLocation>
        <location evidence="2">Cell membrane</location>
    </subcellularLocation>
    <subcellularLocation>
        <location evidence="4">Cytoplasm</location>
    </subcellularLocation>
    <subcellularLocation>
        <location evidence="1">Nucleus</location>
    </subcellularLocation>
</comment>
<reference evidence="22 23" key="1">
    <citation type="journal article" date="2015" name="Genome Biol.">
        <title>Comparative genomics of Steinernema reveals deeply conserved gene regulatory networks.</title>
        <authorList>
            <person name="Dillman A.R."/>
            <person name="Macchietto M."/>
            <person name="Porter C.F."/>
            <person name="Rogers A."/>
            <person name="Williams B."/>
            <person name="Antoshechkin I."/>
            <person name="Lee M.M."/>
            <person name="Goodwin Z."/>
            <person name="Lu X."/>
            <person name="Lewis E.E."/>
            <person name="Goodrich-Blair H."/>
            <person name="Stock S.P."/>
            <person name="Adams B.J."/>
            <person name="Sternberg P.W."/>
            <person name="Mortazavi A."/>
        </authorList>
    </citation>
    <scope>NUCLEOTIDE SEQUENCE [LARGE SCALE GENOMIC DNA]</scope>
    <source>
        <strain evidence="22 23">ALL</strain>
    </source>
</reference>
<evidence type="ECO:0000256" key="4">
    <source>
        <dbReference type="ARBA" id="ARBA00004496"/>
    </source>
</evidence>
<dbReference type="GO" id="GO:0046872">
    <property type="term" value="F:metal ion binding"/>
    <property type="evidence" value="ECO:0007669"/>
    <property type="project" value="UniProtKB-KW"/>
</dbReference>
<dbReference type="EMBL" id="AZBU02000011">
    <property type="protein sequence ID" value="TKR60694.1"/>
    <property type="molecule type" value="Genomic_DNA"/>
</dbReference>
<evidence type="ECO:0000256" key="13">
    <source>
        <dbReference type="ARBA" id="ARBA00023136"/>
    </source>
</evidence>
<dbReference type="OrthoDB" id="5855668at2759"/>
<evidence type="ECO:0000256" key="9">
    <source>
        <dbReference type="ARBA" id="ARBA00022723"/>
    </source>
</evidence>
<dbReference type="GO" id="GO:0005544">
    <property type="term" value="F:calcium-dependent phospholipid binding"/>
    <property type="evidence" value="ECO:0007669"/>
    <property type="project" value="InterPro"/>
</dbReference>
<dbReference type="InterPro" id="IPR036465">
    <property type="entry name" value="vWFA_dom_sf"/>
</dbReference>
<dbReference type="GO" id="GO:0005886">
    <property type="term" value="C:plasma membrane"/>
    <property type="evidence" value="ECO:0007669"/>
    <property type="project" value="UniProtKB-SubCell"/>
</dbReference>
<organism evidence="22 23">
    <name type="scientific">Steinernema carpocapsae</name>
    <name type="common">Entomopathogenic nematode</name>
    <dbReference type="NCBI Taxonomy" id="34508"/>
    <lineage>
        <taxon>Eukaryota</taxon>
        <taxon>Metazoa</taxon>
        <taxon>Ecdysozoa</taxon>
        <taxon>Nematoda</taxon>
        <taxon>Chromadorea</taxon>
        <taxon>Rhabditida</taxon>
        <taxon>Tylenchina</taxon>
        <taxon>Panagrolaimomorpha</taxon>
        <taxon>Strongyloidoidea</taxon>
        <taxon>Steinernematidae</taxon>
        <taxon>Steinernema</taxon>
    </lineage>
</organism>
<evidence type="ECO:0000256" key="8">
    <source>
        <dbReference type="ARBA" id="ARBA00022553"/>
    </source>
</evidence>
<evidence type="ECO:0000256" key="1">
    <source>
        <dbReference type="ARBA" id="ARBA00004123"/>
    </source>
</evidence>
<protein>
    <recommendedName>
        <fullName evidence="17">Copine-3</fullName>
    </recommendedName>
    <alternativeName>
        <fullName evidence="18">Copine III</fullName>
    </alternativeName>
</protein>
<dbReference type="CDD" id="cd04048">
    <property type="entry name" value="C2A_Copine"/>
    <property type="match status" value="1"/>
</dbReference>
<dbReference type="AlphaFoldDB" id="A0A4U5LWV6"/>
<feature type="region of interest" description="Disordered" evidence="19">
    <location>
        <begin position="707"/>
        <end position="751"/>
    </location>
</feature>
<dbReference type="CDD" id="cd04047">
    <property type="entry name" value="C2B_Copine"/>
    <property type="match status" value="1"/>
</dbReference>
<dbReference type="Pfam" id="PF00168">
    <property type="entry name" value="C2"/>
    <property type="match status" value="2"/>
</dbReference>
<evidence type="ECO:0000256" key="19">
    <source>
        <dbReference type="SAM" id="MobiDB-lite"/>
    </source>
</evidence>
<evidence type="ECO:0000256" key="16">
    <source>
        <dbReference type="ARBA" id="ARBA00065466"/>
    </source>
</evidence>
<evidence type="ECO:0000259" key="21">
    <source>
        <dbReference type="PROSITE" id="PS50234"/>
    </source>
</evidence>
<comment type="caution">
    <text evidence="22">The sequence shown here is derived from an EMBL/GenBank/DDBJ whole genome shotgun (WGS) entry which is preliminary data.</text>
</comment>
<evidence type="ECO:0000256" key="14">
    <source>
        <dbReference type="ARBA" id="ARBA00023242"/>
    </source>
</evidence>
<keyword evidence="7" id="KW-0963">Cytoplasm</keyword>
<dbReference type="SUPFAM" id="SSF53300">
    <property type="entry name" value="vWA-like"/>
    <property type="match status" value="1"/>
</dbReference>
<dbReference type="InterPro" id="IPR037768">
    <property type="entry name" value="C2B_Copine"/>
</dbReference>
<evidence type="ECO:0000256" key="15">
    <source>
        <dbReference type="ARBA" id="ARBA00058857"/>
    </source>
</evidence>
<dbReference type="InterPro" id="IPR035892">
    <property type="entry name" value="C2_domain_sf"/>
</dbReference>
<evidence type="ECO:0000259" key="20">
    <source>
        <dbReference type="PROSITE" id="PS50004"/>
    </source>
</evidence>
<evidence type="ECO:0000256" key="3">
    <source>
        <dbReference type="ARBA" id="ARBA00004246"/>
    </source>
</evidence>
<keyword evidence="12" id="KW-0965">Cell junction</keyword>
<dbReference type="SMART" id="SM00327">
    <property type="entry name" value="VWA"/>
    <property type="match status" value="1"/>
</dbReference>
<reference evidence="22 23" key="2">
    <citation type="journal article" date="2019" name="G3 (Bethesda)">
        <title>Hybrid Assembly of the Genome of the Entomopathogenic Nematode Steinernema carpocapsae Identifies the X-Chromosome.</title>
        <authorList>
            <person name="Serra L."/>
            <person name="Macchietto M."/>
            <person name="Macias-Munoz A."/>
            <person name="McGill C.J."/>
            <person name="Rodriguez I.M."/>
            <person name="Rodriguez B."/>
            <person name="Murad R."/>
            <person name="Mortazavi A."/>
        </authorList>
    </citation>
    <scope>NUCLEOTIDE SEQUENCE [LARGE SCALE GENOMIC DNA]</scope>
    <source>
        <strain evidence="22 23">ALL</strain>
    </source>
</reference>
<dbReference type="Proteomes" id="UP000298663">
    <property type="component" value="Unassembled WGS sequence"/>
</dbReference>
<dbReference type="SMART" id="SM00239">
    <property type="entry name" value="C2"/>
    <property type="match status" value="2"/>
</dbReference>
<proteinExistence type="inferred from homology"/>
<feature type="domain" description="C2" evidence="20">
    <location>
        <begin position="292"/>
        <end position="418"/>
    </location>
</feature>
<dbReference type="GO" id="GO:0005737">
    <property type="term" value="C:cytoplasm"/>
    <property type="evidence" value="ECO:0007669"/>
    <property type="project" value="UniProtKB-SubCell"/>
</dbReference>
<dbReference type="InterPro" id="IPR010734">
    <property type="entry name" value="Copine_C"/>
</dbReference>
<name>A0A4U5LWV6_STECR</name>
<dbReference type="PROSITE" id="PS50234">
    <property type="entry name" value="VWFA"/>
    <property type="match status" value="1"/>
</dbReference>
<comment type="function">
    <text evidence="15">Calcium-dependent phospholipid-binding protein that plays a role in ERBB2-mediated tumor cell migration in response to growth factor heregulin stimulation.</text>
</comment>
<dbReference type="PANTHER" id="PTHR10857:SF106">
    <property type="entry name" value="C2 DOMAIN-CONTAINING PROTEIN"/>
    <property type="match status" value="1"/>
</dbReference>
<accession>A0A4U5LWV6</accession>
<sequence>MYLRPNPRSTFRNRISTFRSKRLFVFICFYLHSDPALELFQRTRSHSITQLFHFLRSFFFALLSIYVRSEPIALIQRCIRFAASSMRHKTIFRQDEEILTSEFCNRGGARRETCISILCLSARRHAVDRQQLTIFNSRFAWCSKKQNSAFGFPGMAQVTDQAAPSDLCSKLRLTLSAYKLRDLDVFSKSDPMCVVYMYRDVLTGNPRKVEIGRTEIVKNCLNPEWSTTFMIDYYFEEKQQIIFAVYDADSKSRNLEDHDFIGMAEATVGDIVGAQGCTKLMQLTTQTGGNARRGELKVVAEEADDAVKEMVRVDCRGVKLDKKDLFGKSDPFLKWYRISGGISKLLVHQTEVIKKKLNPHWRPFEVSLQKLCGNDRNARIRIECFDWDNDGGLRHDYIGNCETTMERLLSKEDNELPLINEKKQEKKGKKYKDSGVLVFDSVTSKRYYTFIEFITAQTHLDFSLAVDLTASNGNPQTSNSLHFIGDFQMNQYQLACRAIADILQPYNPARVFEAMGFGAKIPPRGETSFCFPLNISQGYRVVGVEGLMAAYATCIQQVRLFGPTNFSPVVNRAAEIAAQYPKDGSRYQVLLIITDGIISDFEPTVHAIIGASYLPLSIIIIGVGNDDFSRMEDLDSDSQLLTMNGRTAQRDIVQFVALKDFFSKHSHVSQQFQLAHLAKEVLAEVPGQVSSYMNVNGIVPRPIERPPPLYPELNGQNNASPAAAPYPPAAPYPTGPNNMPPPPMPSAPVEF</sequence>
<dbReference type="FunFam" id="2.60.40.150:FF:000099">
    <property type="entry name" value="Copine 3"/>
    <property type="match status" value="1"/>
</dbReference>
<evidence type="ECO:0000256" key="12">
    <source>
        <dbReference type="ARBA" id="ARBA00022949"/>
    </source>
</evidence>
<evidence type="ECO:0000256" key="18">
    <source>
        <dbReference type="ARBA" id="ARBA00076171"/>
    </source>
</evidence>
<dbReference type="STRING" id="34508.A0A4U5LWV6"/>
<keyword evidence="23" id="KW-1185">Reference proteome</keyword>
<evidence type="ECO:0000256" key="6">
    <source>
        <dbReference type="ARBA" id="ARBA00022475"/>
    </source>
</evidence>
<evidence type="ECO:0000256" key="17">
    <source>
        <dbReference type="ARBA" id="ARBA00074834"/>
    </source>
</evidence>
<dbReference type="InterPro" id="IPR045052">
    <property type="entry name" value="Copine"/>
</dbReference>
<dbReference type="InterPro" id="IPR002035">
    <property type="entry name" value="VWF_A"/>
</dbReference>
<dbReference type="GO" id="GO:0005634">
    <property type="term" value="C:nucleus"/>
    <property type="evidence" value="ECO:0007669"/>
    <property type="project" value="UniProtKB-SubCell"/>
</dbReference>
<keyword evidence="9" id="KW-0479">Metal-binding</keyword>